<dbReference type="PANTHER" id="PTHR43377:SF2">
    <property type="entry name" value="BINDING ROSSMANN FOLD OXIDOREDUCTASE, PUTATIVE (AFU_ORTHOLOGUE AFUA_4G00560)-RELATED"/>
    <property type="match status" value="1"/>
</dbReference>
<dbReference type="InterPro" id="IPR036291">
    <property type="entry name" value="NAD(P)-bd_dom_sf"/>
</dbReference>
<feature type="domain" description="Gfo/Idh/MocA-like oxidoreductase N-terminal" evidence="2">
    <location>
        <begin position="16"/>
        <end position="142"/>
    </location>
</feature>
<dbReference type="SUPFAM" id="SSF55347">
    <property type="entry name" value="Glyceraldehyde-3-phosphate dehydrogenase-like, C-terminal domain"/>
    <property type="match status" value="1"/>
</dbReference>
<evidence type="ECO:0000256" key="1">
    <source>
        <dbReference type="ARBA" id="ARBA00010928"/>
    </source>
</evidence>
<dbReference type="Pfam" id="PF02894">
    <property type="entry name" value="GFO_IDH_MocA_C"/>
    <property type="match status" value="1"/>
</dbReference>
<evidence type="ECO:0000313" key="4">
    <source>
        <dbReference type="EMBL" id="HIT73965.1"/>
    </source>
</evidence>
<dbReference type="Gene3D" id="3.30.360.10">
    <property type="entry name" value="Dihydrodipicolinate Reductase, domain 2"/>
    <property type="match status" value="1"/>
</dbReference>
<dbReference type="InterPro" id="IPR000683">
    <property type="entry name" value="Gfo/Idh/MocA-like_OxRdtase_N"/>
</dbReference>
<comment type="similarity">
    <text evidence="1">Belongs to the Gfo/Idh/MocA family.</text>
</comment>
<dbReference type="AlphaFoldDB" id="A0A9D1KKW0"/>
<reference evidence="4" key="2">
    <citation type="journal article" date="2021" name="PeerJ">
        <title>Extensive microbial diversity within the chicken gut microbiome revealed by metagenomics and culture.</title>
        <authorList>
            <person name="Gilroy R."/>
            <person name="Ravi A."/>
            <person name="Getino M."/>
            <person name="Pursley I."/>
            <person name="Horton D.L."/>
            <person name="Alikhan N.F."/>
            <person name="Baker D."/>
            <person name="Gharbi K."/>
            <person name="Hall N."/>
            <person name="Watson M."/>
            <person name="Adriaenssens E.M."/>
            <person name="Foster-Nyarko E."/>
            <person name="Jarju S."/>
            <person name="Secka A."/>
            <person name="Antonio M."/>
            <person name="Oren A."/>
            <person name="Chaudhuri R.R."/>
            <person name="La Ragione R."/>
            <person name="Hildebrand F."/>
            <person name="Pallen M.J."/>
        </authorList>
    </citation>
    <scope>NUCLEOTIDE SEQUENCE</scope>
    <source>
        <strain evidence="4">ChiGjej1B1-24693</strain>
    </source>
</reference>
<dbReference type="Gene3D" id="3.40.50.720">
    <property type="entry name" value="NAD(P)-binding Rossmann-like Domain"/>
    <property type="match status" value="1"/>
</dbReference>
<protein>
    <submittedName>
        <fullName evidence="4">Gfo/Idh/MocA family oxidoreductase</fullName>
    </submittedName>
</protein>
<evidence type="ECO:0000259" key="3">
    <source>
        <dbReference type="Pfam" id="PF02894"/>
    </source>
</evidence>
<proteinExistence type="inferred from homology"/>
<dbReference type="EMBL" id="DVLP01000004">
    <property type="protein sequence ID" value="HIT73965.1"/>
    <property type="molecule type" value="Genomic_DNA"/>
</dbReference>
<sequence>MSAPTTIPAKAGGRPRYAVVGTGHRVEMYTHAIAGDHAEAAELVALLDLNPGRVEWHRADLAAAGIDTADIHLGGPDELEQVIAERQVDRVIVTTPDFTHAEMIVRSLRAGADVVVEKPLTIDAESARAIATAVRETGHSVVTTFNYRYSPRNSALKEVVQSGRIGTVLSVTFEWVLDTRHGADYFRRWHRYKDRSGGLLIHKASHHFDLVNWWIDDTPDRVYASGGLKFYGAENAERYGVAHPNPRGTHDNPERTPFELDLRHDQRLKELYLDNESHDGYLRDRDVFDSGITAEDTLAVVVDYEQGPVLSYSLVAHCPWEGYRVSINGTKGRAELDVVERPSVLLDTDGNTILDPSAVPEELTSTGRQRGAHLTVQNHWGVSEELTIPEGTGGHGGGDALLLTDLFRGPGEDPLGRPSSWIDGLRSAGVGMAGNESIRTGQPVRISDLGFGVDLSR</sequence>
<feature type="domain" description="Gfo/Idh/MocA-like oxidoreductase C-terminal" evidence="3">
    <location>
        <begin position="157"/>
        <end position="445"/>
    </location>
</feature>
<gene>
    <name evidence="4" type="ORF">IAA98_00085</name>
</gene>
<dbReference type="Proteomes" id="UP000886842">
    <property type="component" value="Unassembled WGS sequence"/>
</dbReference>
<evidence type="ECO:0000313" key="5">
    <source>
        <dbReference type="Proteomes" id="UP000886842"/>
    </source>
</evidence>
<organism evidence="4 5">
    <name type="scientific">Candidatus Avipropionibacterium avicola</name>
    <dbReference type="NCBI Taxonomy" id="2840701"/>
    <lineage>
        <taxon>Bacteria</taxon>
        <taxon>Bacillati</taxon>
        <taxon>Actinomycetota</taxon>
        <taxon>Actinomycetes</taxon>
        <taxon>Propionibacteriales</taxon>
        <taxon>Propionibacteriaceae</taxon>
        <taxon>Propionibacteriaceae incertae sedis</taxon>
        <taxon>Candidatus Avipropionibacterium</taxon>
    </lineage>
</organism>
<dbReference type="InterPro" id="IPR004104">
    <property type="entry name" value="Gfo/Idh/MocA-like_OxRdtase_C"/>
</dbReference>
<dbReference type="GO" id="GO:0000166">
    <property type="term" value="F:nucleotide binding"/>
    <property type="evidence" value="ECO:0007669"/>
    <property type="project" value="InterPro"/>
</dbReference>
<accession>A0A9D1KKW0</accession>
<name>A0A9D1KKW0_9ACTN</name>
<dbReference type="InterPro" id="IPR051450">
    <property type="entry name" value="Gfo/Idh/MocA_Oxidoreductases"/>
</dbReference>
<dbReference type="Pfam" id="PF01408">
    <property type="entry name" value="GFO_IDH_MocA"/>
    <property type="match status" value="1"/>
</dbReference>
<evidence type="ECO:0000259" key="2">
    <source>
        <dbReference type="Pfam" id="PF01408"/>
    </source>
</evidence>
<reference evidence="4" key="1">
    <citation type="submission" date="2020-10" db="EMBL/GenBank/DDBJ databases">
        <authorList>
            <person name="Gilroy R."/>
        </authorList>
    </citation>
    <scope>NUCLEOTIDE SEQUENCE</scope>
    <source>
        <strain evidence="4">ChiGjej1B1-24693</strain>
    </source>
</reference>
<comment type="caution">
    <text evidence="4">The sequence shown here is derived from an EMBL/GenBank/DDBJ whole genome shotgun (WGS) entry which is preliminary data.</text>
</comment>
<dbReference type="SUPFAM" id="SSF51735">
    <property type="entry name" value="NAD(P)-binding Rossmann-fold domains"/>
    <property type="match status" value="1"/>
</dbReference>
<dbReference type="PANTHER" id="PTHR43377">
    <property type="entry name" value="BILIVERDIN REDUCTASE A"/>
    <property type="match status" value="1"/>
</dbReference>